<dbReference type="AlphaFoldDB" id="A0A653BK50"/>
<gene>
    <name evidence="2" type="ORF">CALMAC_LOCUS1689</name>
</gene>
<accession>A0A653BK50</accession>
<dbReference type="EMBL" id="CAACVG010001969">
    <property type="protein sequence ID" value="VEN35922.1"/>
    <property type="molecule type" value="Genomic_DNA"/>
</dbReference>
<dbReference type="Proteomes" id="UP000410492">
    <property type="component" value="Unassembled WGS sequence"/>
</dbReference>
<evidence type="ECO:0000313" key="3">
    <source>
        <dbReference type="Proteomes" id="UP000410492"/>
    </source>
</evidence>
<evidence type="ECO:0000256" key="1">
    <source>
        <dbReference type="SAM" id="SignalP"/>
    </source>
</evidence>
<evidence type="ECO:0000313" key="2">
    <source>
        <dbReference type="EMBL" id="VEN35922.1"/>
    </source>
</evidence>
<keyword evidence="1" id="KW-0732">Signal</keyword>
<protein>
    <submittedName>
        <fullName evidence="2">Uncharacterized protein</fullName>
    </submittedName>
</protein>
<dbReference type="Gene3D" id="3.40.50.1820">
    <property type="entry name" value="alpha/beta hydrolase"/>
    <property type="match status" value="1"/>
</dbReference>
<dbReference type="SUPFAM" id="SSF53474">
    <property type="entry name" value="alpha/beta-Hydrolases"/>
    <property type="match status" value="1"/>
</dbReference>
<sequence>MSVRILYVLFFLSPLGATALEVCDSLWLYDHPNSNHCRDNLLEKLYTEQILTKMGFLSTTLRTTTEDGYVLKIILAYDFYGRVLKKKEMKPDPVVIGHGNMMNSRSFLIQEESSLVYQLLKEGYYVYLVNFRGNFISNSHMNITDRATYWDFS</sequence>
<name>A0A653BK50_CALMS</name>
<organism evidence="2 3">
    <name type="scientific">Callosobruchus maculatus</name>
    <name type="common">Southern cowpea weevil</name>
    <name type="synonym">Pulse bruchid</name>
    <dbReference type="NCBI Taxonomy" id="64391"/>
    <lineage>
        <taxon>Eukaryota</taxon>
        <taxon>Metazoa</taxon>
        <taxon>Ecdysozoa</taxon>
        <taxon>Arthropoda</taxon>
        <taxon>Hexapoda</taxon>
        <taxon>Insecta</taxon>
        <taxon>Pterygota</taxon>
        <taxon>Neoptera</taxon>
        <taxon>Endopterygota</taxon>
        <taxon>Coleoptera</taxon>
        <taxon>Polyphaga</taxon>
        <taxon>Cucujiformia</taxon>
        <taxon>Chrysomeloidea</taxon>
        <taxon>Chrysomelidae</taxon>
        <taxon>Bruchinae</taxon>
        <taxon>Bruchini</taxon>
        <taxon>Callosobruchus</taxon>
    </lineage>
</organism>
<dbReference type="OrthoDB" id="9974421at2759"/>
<keyword evidence="3" id="KW-1185">Reference proteome</keyword>
<dbReference type="InterPro" id="IPR029058">
    <property type="entry name" value="AB_hydrolase_fold"/>
</dbReference>
<proteinExistence type="predicted"/>
<reference evidence="2 3" key="1">
    <citation type="submission" date="2019-01" db="EMBL/GenBank/DDBJ databases">
        <authorList>
            <person name="Sayadi A."/>
        </authorList>
    </citation>
    <scope>NUCLEOTIDE SEQUENCE [LARGE SCALE GENOMIC DNA]</scope>
</reference>
<dbReference type="PANTHER" id="PTHR11005">
    <property type="entry name" value="LYSOSOMAL ACID LIPASE-RELATED"/>
    <property type="match status" value="1"/>
</dbReference>
<feature type="signal peptide" evidence="1">
    <location>
        <begin position="1"/>
        <end position="19"/>
    </location>
</feature>
<feature type="chain" id="PRO_5024919785" evidence="1">
    <location>
        <begin position="20"/>
        <end position="153"/>
    </location>
</feature>